<dbReference type="GO" id="GO:0004719">
    <property type="term" value="F:protein-L-isoaspartate (D-aspartate) O-methyltransferase activity"/>
    <property type="evidence" value="ECO:0007669"/>
    <property type="project" value="UniProtKB-EC"/>
</dbReference>
<keyword evidence="5" id="KW-0489">Methyltransferase</keyword>
<dbReference type="Proteomes" id="UP000079169">
    <property type="component" value="Unplaced"/>
</dbReference>
<organism evidence="8 9">
    <name type="scientific">Diaphorina citri</name>
    <name type="common">Asian citrus psyllid</name>
    <dbReference type="NCBI Taxonomy" id="121845"/>
    <lineage>
        <taxon>Eukaryota</taxon>
        <taxon>Metazoa</taxon>
        <taxon>Ecdysozoa</taxon>
        <taxon>Arthropoda</taxon>
        <taxon>Hexapoda</taxon>
        <taxon>Insecta</taxon>
        <taxon>Pterygota</taxon>
        <taxon>Neoptera</taxon>
        <taxon>Paraneoptera</taxon>
        <taxon>Hemiptera</taxon>
        <taxon>Sternorrhyncha</taxon>
        <taxon>Psylloidea</taxon>
        <taxon>Psyllidae</taxon>
        <taxon>Diaphorininae</taxon>
        <taxon>Diaphorina</taxon>
    </lineage>
</organism>
<dbReference type="InterPro" id="IPR000682">
    <property type="entry name" value="PCMT"/>
</dbReference>
<evidence type="ECO:0000313" key="9">
    <source>
        <dbReference type="RefSeq" id="XP_026677063.1"/>
    </source>
</evidence>
<accession>A0A3Q0IR10</accession>
<dbReference type="InterPro" id="IPR029063">
    <property type="entry name" value="SAM-dependent_MTases_sf"/>
</dbReference>
<proteinExistence type="inferred from homology"/>
<evidence type="ECO:0000256" key="7">
    <source>
        <dbReference type="ARBA" id="ARBA00022691"/>
    </source>
</evidence>
<keyword evidence="8" id="KW-1185">Reference proteome</keyword>
<keyword evidence="6" id="KW-0808">Transferase</keyword>
<dbReference type="RefSeq" id="XP_026677063.1">
    <property type="nucleotide sequence ID" value="XM_026821262.1"/>
</dbReference>
<reference evidence="9" key="1">
    <citation type="submission" date="2025-08" db="UniProtKB">
        <authorList>
            <consortium name="RefSeq"/>
        </authorList>
    </citation>
    <scope>IDENTIFICATION</scope>
</reference>
<sequence>MKSRSFWGNQSKVDIFQKGIKYSLLILGLFNLGSMAWRSHGRTNAELVRLLRENGVITSDKVFNVMNQVDRGNFCSHNNGASFSRRIGINFHIKLPQALIDQLRPGGRLIIPVGPEGSAQSLEQIDKNLDGTITRTPLMQVVYVPLTDKQHQWPGRFFPLE</sequence>
<dbReference type="KEGG" id="dci:103506137"/>
<evidence type="ECO:0000256" key="5">
    <source>
        <dbReference type="ARBA" id="ARBA00022603"/>
    </source>
</evidence>
<evidence type="ECO:0000256" key="4">
    <source>
        <dbReference type="ARBA" id="ARBA00022490"/>
    </source>
</evidence>
<dbReference type="SUPFAM" id="SSF53335">
    <property type="entry name" value="S-adenosyl-L-methionine-dependent methyltransferases"/>
    <property type="match status" value="1"/>
</dbReference>
<comment type="subcellular location">
    <subcellularLocation>
        <location evidence="1">Cytoplasm</location>
    </subcellularLocation>
</comment>
<dbReference type="Pfam" id="PF01135">
    <property type="entry name" value="PCMT"/>
    <property type="match status" value="2"/>
</dbReference>
<evidence type="ECO:0000256" key="3">
    <source>
        <dbReference type="ARBA" id="ARBA00011890"/>
    </source>
</evidence>
<dbReference type="PANTHER" id="PTHR11579">
    <property type="entry name" value="PROTEIN-L-ISOASPARTATE O-METHYLTRANSFERASE"/>
    <property type="match status" value="1"/>
</dbReference>
<dbReference type="GeneID" id="103506137"/>
<evidence type="ECO:0000256" key="1">
    <source>
        <dbReference type="ARBA" id="ARBA00004496"/>
    </source>
</evidence>
<dbReference type="GO" id="GO:0005737">
    <property type="term" value="C:cytoplasm"/>
    <property type="evidence" value="ECO:0007669"/>
    <property type="project" value="UniProtKB-SubCell"/>
</dbReference>
<comment type="similarity">
    <text evidence="2">Belongs to the methyltransferase superfamily. L-isoaspartyl/D-aspartyl protein methyltransferase family.</text>
</comment>
<evidence type="ECO:0000256" key="2">
    <source>
        <dbReference type="ARBA" id="ARBA00005369"/>
    </source>
</evidence>
<dbReference type="EC" id="2.1.1.77" evidence="3"/>
<gene>
    <name evidence="9" type="primary">LOC103506137</name>
</gene>
<keyword evidence="7" id="KW-0949">S-adenosyl-L-methionine</keyword>
<name>A0A3Q0IR10_DIACI</name>
<dbReference type="PaxDb" id="121845-A0A3Q0IR10"/>
<evidence type="ECO:0000256" key="6">
    <source>
        <dbReference type="ARBA" id="ARBA00022679"/>
    </source>
</evidence>
<dbReference type="AlphaFoldDB" id="A0A3Q0IR10"/>
<evidence type="ECO:0000313" key="8">
    <source>
        <dbReference type="Proteomes" id="UP000079169"/>
    </source>
</evidence>
<dbReference type="GO" id="GO:0032259">
    <property type="term" value="P:methylation"/>
    <property type="evidence" value="ECO:0007669"/>
    <property type="project" value="UniProtKB-KW"/>
</dbReference>
<protein>
    <recommendedName>
        <fullName evidence="3">protein-L-isoaspartate(D-aspartate) O-methyltransferase</fullName>
        <ecNumber evidence="3">2.1.1.77</ecNumber>
    </recommendedName>
</protein>
<dbReference type="Gene3D" id="3.40.50.150">
    <property type="entry name" value="Vaccinia Virus protein VP39"/>
    <property type="match status" value="2"/>
</dbReference>
<dbReference type="PANTHER" id="PTHR11579:SF0">
    <property type="entry name" value="PROTEIN-L-ISOASPARTATE(D-ASPARTATE) O-METHYLTRANSFERASE"/>
    <property type="match status" value="1"/>
</dbReference>
<keyword evidence="4" id="KW-0963">Cytoplasm</keyword>